<dbReference type="Proteomes" id="UP000473278">
    <property type="component" value="Unassembled WGS sequence"/>
</dbReference>
<dbReference type="InterPro" id="IPR011701">
    <property type="entry name" value="MFS"/>
</dbReference>
<dbReference type="SUPFAM" id="SSF103473">
    <property type="entry name" value="MFS general substrate transporter"/>
    <property type="match status" value="1"/>
</dbReference>
<keyword evidence="1 4" id="KW-0812">Transmembrane</keyword>
<evidence type="ECO:0000256" key="4">
    <source>
        <dbReference type="SAM" id="Phobius"/>
    </source>
</evidence>
<dbReference type="AlphaFoldDB" id="A0A6M1TCD5"/>
<evidence type="ECO:0000256" key="3">
    <source>
        <dbReference type="ARBA" id="ARBA00023136"/>
    </source>
</evidence>
<feature type="transmembrane region" description="Helical" evidence="4">
    <location>
        <begin position="43"/>
        <end position="65"/>
    </location>
</feature>
<proteinExistence type="predicted"/>
<organism evidence="6 7">
    <name type="scientific">Halalkalibaculum roseum</name>
    <dbReference type="NCBI Taxonomy" id="2709311"/>
    <lineage>
        <taxon>Bacteria</taxon>
        <taxon>Pseudomonadati</taxon>
        <taxon>Balneolota</taxon>
        <taxon>Balneolia</taxon>
        <taxon>Balneolales</taxon>
        <taxon>Balneolaceae</taxon>
        <taxon>Halalkalibaculum</taxon>
    </lineage>
</organism>
<dbReference type="RefSeq" id="WP_165143474.1">
    <property type="nucleotide sequence ID" value="NZ_JAALLT010000004.1"/>
</dbReference>
<name>A0A6M1TCD5_9BACT</name>
<feature type="transmembrane region" description="Helical" evidence="4">
    <location>
        <begin position="303"/>
        <end position="322"/>
    </location>
</feature>
<feature type="transmembrane region" description="Helical" evidence="4">
    <location>
        <begin position="161"/>
        <end position="183"/>
    </location>
</feature>
<evidence type="ECO:0000259" key="5">
    <source>
        <dbReference type="PROSITE" id="PS50850"/>
    </source>
</evidence>
<keyword evidence="2 4" id="KW-1133">Transmembrane helix</keyword>
<dbReference type="InterPro" id="IPR036259">
    <property type="entry name" value="MFS_trans_sf"/>
</dbReference>
<feature type="transmembrane region" description="Helical" evidence="4">
    <location>
        <begin position="248"/>
        <end position="266"/>
    </location>
</feature>
<evidence type="ECO:0000256" key="1">
    <source>
        <dbReference type="ARBA" id="ARBA00022692"/>
    </source>
</evidence>
<dbReference type="PANTHER" id="PTHR23521">
    <property type="entry name" value="TRANSPORTER MFS SUPERFAMILY"/>
    <property type="match status" value="1"/>
</dbReference>
<sequence length="392" mass="42319">MQQSIPKRILPVIVFAQFAGTSLWFAGNAVIPDLVVELQLNEYAVGYITSAVQFGFISGTLLFAFLSVADRISPSKVFLGCAILGASANALTVYSGSLSVLILVRFATGFFLAGIYPVGMKIASDWHDMGLGKALGYLVGALVLGTAFPHLVRFIASELPWRVILFATSWLATAGGVLLYFTVPDGPYRSKQSIFQPSALFKLFKHSNFRAAAFGYFGHMWELYAFWAFVPIMLTYYNEMNPGSGLQVGIWSFIIIGIGGAGCAIGGHRSLKSGSKRVAQWSLAISGLSCLLSPLIFDLAAPVFLMFLMVWGFFVVSDSPQFSTLVAASSDRDYVATGLTIVNSIGFAITIISIQLVNMLWANLGSPFVFLILAIGPALGYLSLIQYGKNPK</sequence>
<evidence type="ECO:0000313" key="7">
    <source>
        <dbReference type="Proteomes" id="UP000473278"/>
    </source>
</evidence>
<feature type="transmembrane region" description="Helical" evidence="4">
    <location>
        <begin position="77"/>
        <end position="96"/>
    </location>
</feature>
<evidence type="ECO:0000313" key="6">
    <source>
        <dbReference type="EMBL" id="NGP77783.1"/>
    </source>
</evidence>
<accession>A0A6M1TCD5</accession>
<dbReference type="EMBL" id="JAALLT010000004">
    <property type="protein sequence ID" value="NGP77783.1"/>
    <property type="molecule type" value="Genomic_DNA"/>
</dbReference>
<feature type="transmembrane region" description="Helical" evidence="4">
    <location>
        <begin position="102"/>
        <end position="123"/>
    </location>
</feature>
<protein>
    <submittedName>
        <fullName evidence="6">MFS transporter</fullName>
    </submittedName>
</protein>
<reference evidence="6 7" key="1">
    <citation type="submission" date="2020-02" db="EMBL/GenBank/DDBJ databases">
        <title>Balneolaceae bacterium YR4-1, complete genome.</title>
        <authorList>
            <person name="Li Y."/>
            <person name="Wu S."/>
        </authorList>
    </citation>
    <scope>NUCLEOTIDE SEQUENCE [LARGE SCALE GENOMIC DNA]</scope>
    <source>
        <strain evidence="6 7">YR4-1</strain>
    </source>
</reference>
<evidence type="ECO:0000256" key="2">
    <source>
        <dbReference type="ARBA" id="ARBA00022989"/>
    </source>
</evidence>
<feature type="transmembrane region" description="Helical" evidence="4">
    <location>
        <begin position="12"/>
        <end position="31"/>
    </location>
</feature>
<comment type="caution">
    <text evidence="6">The sequence shown here is derived from an EMBL/GenBank/DDBJ whole genome shotgun (WGS) entry which is preliminary data.</text>
</comment>
<dbReference type="Pfam" id="PF07690">
    <property type="entry name" value="MFS_1"/>
    <property type="match status" value="1"/>
</dbReference>
<gene>
    <name evidence="6" type="ORF">G3570_14135</name>
</gene>
<feature type="transmembrane region" description="Helical" evidence="4">
    <location>
        <begin position="368"/>
        <end position="387"/>
    </location>
</feature>
<feature type="transmembrane region" description="Helical" evidence="4">
    <location>
        <begin position="334"/>
        <end position="356"/>
    </location>
</feature>
<dbReference type="GO" id="GO:0022857">
    <property type="term" value="F:transmembrane transporter activity"/>
    <property type="evidence" value="ECO:0007669"/>
    <property type="project" value="InterPro"/>
</dbReference>
<keyword evidence="3 4" id="KW-0472">Membrane</keyword>
<feature type="transmembrane region" description="Helical" evidence="4">
    <location>
        <begin position="211"/>
        <end position="236"/>
    </location>
</feature>
<dbReference type="Gene3D" id="1.20.1250.20">
    <property type="entry name" value="MFS general substrate transporter like domains"/>
    <property type="match status" value="1"/>
</dbReference>
<keyword evidence="7" id="KW-1185">Reference proteome</keyword>
<dbReference type="InterPro" id="IPR020846">
    <property type="entry name" value="MFS_dom"/>
</dbReference>
<dbReference type="GO" id="GO:0005886">
    <property type="term" value="C:plasma membrane"/>
    <property type="evidence" value="ECO:0007669"/>
    <property type="project" value="TreeGrafter"/>
</dbReference>
<dbReference type="PROSITE" id="PS50850">
    <property type="entry name" value="MFS"/>
    <property type="match status" value="1"/>
</dbReference>
<dbReference type="PANTHER" id="PTHR23521:SF3">
    <property type="entry name" value="MFS TRANSPORTER"/>
    <property type="match status" value="1"/>
</dbReference>
<feature type="transmembrane region" description="Helical" evidence="4">
    <location>
        <begin position="135"/>
        <end position="155"/>
    </location>
</feature>
<feature type="domain" description="Major facilitator superfamily (MFS) profile" evidence="5">
    <location>
        <begin position="1"/>
        <end position="392"/>
    </location>
</feature>